<evidence type="ECO:0000256" key="2">
    <source>
        <dbReference type="ARBA" id="ARBA00022491"/>
    </source>
</evidence>
<comment type="subcellular location">
    <subcellularLocation>
        <location evidence="1">Nucleus</location>
    </subcellularLocation>
</comment>
<protein>
    <submittedName>
        <fullName evidence="7">Sds3-like protein</fullName>
    </submittedName>
</protein>
<evidence type="ECO:0000256" key="1">
    <source>
        <dbReference type="ARBA" id="ARBA00004123"/>
    </source>
</evidence>
<dbReference type="InterPro" id="IPR013907">
    <property type="entry name" value="Sds3"/>
</dbReference>
<dbReference type="PANTHER" id="PTHR21964">
    <property type="entry name" value="BREAST CANCER METASTASIS-SUPPRESSOR 1"/>
    <property type="match status" value="1"/>
</dbReference>
<dbReference type="EMBL" id="LBBL01000389">
    <property type="protein sequence ID" value="KKF92510.1"/>
    <property type="molecule type" value="Genomic_DNA"/>
</dbReference>
<dbReference type="Proteomes" id="UP000034841">
    <property type="component" value="Unassembled WGS sequence"/>
</dbReference>
<evidence type="ECO:0000256" key="3">
    <source>
        <dbReference type="ARBA" id="ARBA00023015"/>
    </source>
</evidence>
<comment type="caution">
    <text evidence="7">The sequence shown here is derived from an EMBL/GenBank/DDBJ whole genome shotgun (WGS) entry which is preliminary data.</text>
</comment>
<reference evidence="7 8" key="1">
    <citation type="submission" date="2015-04" db="EMBL/GenBank/DDBJ databases">
        <title>Genome sequence of Ceratocystis platani, a major pathogen of plane trees.</title>
        <authorList>
            <person name="Belbahri L."/>
        </authorList>
    </citation>
    <scope>NUCLEOTIDE SEQUENCE [LARGE SCALE GENOMIC DNA]</scope>
    <source>
        <strain evidence="7 8">CFO</strain>
    </source>
</reference>
<dbReference type="GO" id="GO:0010468">
    <property type="term" value="P:regulation of gene expression"/>
    <property type="evidence" value="ECO:0007669"/>
    <property type="project" value="UniProtKB-ARBA"/>
</dbReference>
<keyword evidence="5" id="KW-0539">Nucleus</keyword>
<feature type="region of interest" description="Disordered" evidence="6">
    <location>
        <begin position="1"/>
        <end position="31"/>
    </location>
</feature>
<dbReference type="SMART" id="SM01401">
    <property type="entry name" value="Sds3"/>
    <property type="match status" value="1"/>
</dbReference>
<keyword evidence="8" id="KW-1185">Reference proteome</keyword>
<feature type="compositionally biased region" description="Polar residues" evidence="6">
    <location>
        <begin position="528"/>
        <end position="551"/>
    </location>
</feature>
<feature type="compositionally biased region" description="Gly residues" evidence="6">
    <location>
        <begin position="499"/>
        <end position="509"/>
    </location>
</feature>
<feature type="region of interest" description="Disordered" evidence="6">
    <location>
        <begin position="478"/>
        <end position="558"/>
    </location>
</feature>
<evidence type="ECO:0000256" key="4">
    <source>
        <dbReference type="ARBA" id="ARBA00023163"/>
    </source>
</evidence>
<gene>
    <name evidence="7" type="ORF">CFO_g5143</name>
</gene>
<dbReference type="OrthoDB" id="70376at2759"/>
<feature type="region of interest" description="Disordered" evidence="6">
    <location>
        <begin position="315"/>
        <end position="349"/>
    </location>
</feature>
<keyword evidence="3" id="KW-0805">Transcription regulation</keyword>
<feature type="compositionally biased region" description="Polar residues" evidence="6">
    <location>
        <begin position="337"/>
        <end position="349"/>
    </location>
</feature>
<feature type="region of interest" description="Disordered" evidence="6">
    <location>
        <begin position="202"/>
        <end position="261"/>
    </location>
</feature>
<dbReference type="GO" id="GO:0005654">
    <property type="term" value="C:nucleoplasm"/>
    <property type="evidence" value="ECO:0007669"/>
    <property type="project" value="UniProtKB-ARBA"/>
</dbReference>
<name>A0A0F8AZT4_CERFI</name>
<evidence type="ECO:0000313" key="7">
    <source>
        <dbReference type="EMBL" id="KKF92510.1"/>
    </source>
</evidence>
<evidence type="ECO:0000313" key="8">
    <source>
        <dbReference type="Proteomes" id="UP000034841"/>
    </source>
</evidence>
<organism evidence="7 8">
    <name type="scientific">Ceratocystis fimbriata f. sp. platani</name>
    <dbReference type="NCBI Taxonomy" id="88771"/>
    <lineage>
        <taxon>Eukaryota</taxon>
        <taxon>Fungi</taxon>
        <taxon>Dikarya</taxon>
        <taxon>Ascomycota</taxon>
        <taxon>Pezizomycotina</taxon>
        <taxon>Sordariomycetes</taxon>
        <taxon>Hypocreomycetidae</taxon>
        <taxon>Microascales</taxon>
        <taxon>Ceratocystidaceae</taxon>
        <taxon>Ceratocystis</taxon>
    </lineage>
</organism>
<keyword evidence="2" id="KW-0678">Repressor</keyword>
<proteinExistence type="predicted"/>
<dbReference type="Pfam" id="PF08598">
    <property type="entry name" value="Sds3"/>
    <property type="match status" value="1"/>
</dbReference>
<evidence type="ECO:0000256" key="5">
    <source>
        <dbReference type="ARBA" id="ARBA00023242"/>
    </source>
</evidence>
<keyword evidence="4" id="KW-0804">Transcription</keyword>
<dbReference type="AlphaFoldDB" id="A0A0F8AZT4"/>
<accession>A0A0F8AZT4</accession>
<sequence>MSTNDIPMAQPLSGARRPDAAAQAKRDRKRKDLADRLDQLQKKFSQDKDLKYRDHLQRVQVDSALVTRMDPYSENALEILEEMRVEHAKTQTTNHPNESTRTLLEMAGPRFQEWAQSISDVHEYRDFQLTKQLHDYKTRIQSSKNTYNYRIETAKREQHCLAKTLRDRLINTLNAKKHRLLKEKEAFEIGDTSALMLHSNQYSFLRPSSPGGNTKRTRTRREQEDILASTNGSSHEKKRKRGADDDGSPAPVKRVLDTTDATPMWQSEKLRLSAKHAGPIYSLEKLFTEKELAMTYNTAATAAHRYMLRHRFGSGEGNESVSDNDDDDAPAMDRQVSHQTRSTRGANPNFSEDRYIGWEAISSFEIPANLDLAHGTEMPKMPPQQPAQYLKANLRSVDSNFPSSLGSEDINSDLQVMKLYKTFDKHHQQGASLLQTGGLRKLLEVAAQPSVQETYVAFAARPRNSNYEALRRELGITDNESAVRGSPSKNTASSNGNGNSNGSGSGSGGAAAKDAISGARRLKESLSVKGSVSMSRQSSANGVGMSRQGSSRGKGRKN</sequence>
<evidence type="ECO:0000256" key="6">
    <source>
        <dbReference type="SAM" id="MobiDB-lite"/>
    </source>
</evidence>